<protein>
    <submittedName>
        <fullName evidence="1">Uncharacterized protein</fullName>
    </submittedName>
</protein>
<dbReference type="Proteomes" id="UP000790347">
    <property type="component" value="Unassembled WGS sequence"/>
</dbReference>
<evidence type="ECO:0000313" key="1">
    <source>
        <dbReference type="EMBL" id="KAH9521868.1"/>
    </source>
</evidence>
<keyword evidence="2" id="KW-1185">Reference proteome</keyword>
<accession>A0A922I9J0</accession>
<proteinExistence type="predicted"/>
<gene>
    <name evidence="1" type="ORF">DERF_005491</name>
</gene>
<dbReference type="EMBL" id="ASGP02000002">
    <property type="protein sequence ID" value="KAH9521868.1"/>
    <property type="molecule type" value="Genomic_DNA"/>
</dbReference>
<name>A0A922I9J0_DERFA</name>
<dbReference type="AlphaFoldDB" id="A0A922I9J0"/>
<sequence length="130" mass="15520">MHRARQNWSQEEAVKICRKASCCDRRRDRNWMPQSQRQSARVYRCVRPPHHTVDRPTNSLIAGMFHDTLSTWPMLLFQRVQDHQSRAGNHRHDGDLPVSCWPKWSIYGPDHLGWPTTIYRLFARHLYPMS</sequence>
<comment type="caution">
    <text evidence="1">The sequence shown here is derived from an EMBL/GenBank/DDBJ whole genome shotgun (WGS) entry which is preliminary data.</text>
</comment>
<organism evidence="1 2">
    <name type="scientific">Dermatophagoides farinae</name>
    <name type="common">American house dust mite</name>
    <dbReference type="NCBI Taxonomy" id="6954"/>
    <lineage>
        <taxon>Eukaryota</taxon>
        <taxon>Metazoa</taxon>
        <taxon>Ecdysozoa</taxon>
        <taxon>Arthropoda</taxon>
        <taxon>Chelicerata</taxon>
        <taxon>Arachnida</taxon>
        <taxon>Acari</taxon>
        <taxon>Acariformes</taxon>
        <taxon>Sarcoptiformes</taxon>
        <taxon>Astigmata</taxon>
        <taxon>Psoroptidia</taxon>
        <taxon>Analgoidea</taxon>
        <taxon>Pyroglyphidae</taxon>
        <taxon>Dermatophagoidinae</taxon>
        <taxon>Dermatophagoides</taxon>
    </lineage>
</organism>
<reference evidence="1" key="2">
    <citation type="journal article" date="2022" name="Res Sq">
        <title>Comparative Genomics Reveals Insights into the Divergent Evolution of Astigmatic Mites and Household Pest Adaptations.</title>
        <authorList>
            <person name="Xiong Q."/>
            <person name="Wan A.T.-Y."/>
            <person name="Liu X.-Y."/>
            <person name="Fung C.S.-H."/>
            <person name="Xiao X."/>
            <person name="Malainual N."/>
            <person name="Hou J."/>
            <person name="Wang L."/>
            <person name="Wang M."/>
            <person name="Yang K."/>
            <person name="Cui Y."/>
            <person name="Leung E."/>
            <person name="Nong W."/>
            <person name="Shin S.-K."/>
            <person name="Au S."/>
            <person name="Jeong K.Y."/>
            <person name="Chew F.T."/>
            <person name="Hui J."/>
            <person name="Leung T.F."/>
            <person name="Tungtrongchitr A."/>
            <person name="Zhong N."/>
            <person name="Liu Z."/>
            <person name="Tsui S."/>
        </authorList>
    </citation>
    <scope>NUCLEOTIDE SEQUENCE</scope>
    <source>
        <strain evidence="1">Derf</strain>
        <tissue evidence="1">Whole organism</tissue>
    </source>
</reference>
<reference evidence="1" key="1">
    <citation type="submission" date="2013-05" db="EMBL/GenBank/DDBJ databases">
        <authorList>
            <person name="Yim A.K.Y."/>
            <person name="Chan T.F."/>
            <person name="Ji K.M."/>
            <person name="Liu X.Y."/>
            <person name="Zhou J.W."/>
            <person name="Li R.Q."/>
            <person name="Yang K.Y."/>
            <person name="Li J."/>
            <person name="Li M."/>
            <person name="Law P.T.W."/>
            <person name="Wu Y.L."/>
            <person name="Cai Z.L."/>
            <person name="Qin H."/>
            <person name="Bao Y."/>
            <person name="Leung R.K.K."/>
            <person name="Ng P.K.S."/>
            <person name="Zou J."/>
            <person name="Zhong X.J."/>
            <person name="Ran P.X."/>
            <person name="Zhong N.S."/>
            <person name="Liu Z.G."/>
            <person name="Tsui S.K.W."/>
        </authorList>
    </citation>
    <scope>NUCLEOTIDE SEQUENCE</scope>
    <source>
        <strain evidence="1">Derf</strain>
        <tissue evidence="1">Whole organism</tissue>
    </source>
</reference>
<evidence type="ECO:0000313" key="2">
    <source>
        <dbReference type="Proteomes" id="UP000790347"/>
    </source>
</evidence>